<dbReference type="GO" id="GO:0042158">
    <property type="term" value="P:lipoprotein biosynthetic process"/>
    <property type="evidence" value="ECO:0007669"/>
    <property type="project" value="InterPro"/>
</dbReference>
<keyword evidence="3 6" id="KW-0812">Transmembrane</keyword>
<feature type="transmembrane region" description="Helical" evidence="6">
    <location>
        <begin position="20"/>
        <end position="39"/>
    </location>
</feature>
<organism evidence="7">
    <name type="scientific">freshwater metagenome</name>
    <dbReference type="NCBI Taxonomy" id="449393"/>
    <lineage>
        <taxon>unclassified sequences</taxon>
        <taxon>metagenomes</taxon>
        <taxon>ecological metagenomes</taxon>
    </lineage>
</organism>
<dbReference type="EMBL" id="CAFBPO010000001">
    <property type="protein sequence ID" value="CAB5007794.1"/>
    <property type="molecule type" value="Genomic_DNA"/>
</dbReference>
<feature type="transmembrane region" description="Helical" evidence="6">
    <location>
        <begin position="60"/>
        <end position="78"/>
    </location>
</feature>
<evidence type="ECO:0000313" key="11">
    <source>
        <dbReference type="EMBL" id="CAB4797560.1"/>
    </source>
</evidence>
<evidence type="ECO:0000313" key="7">
    <source>
        <dbReference type="EMBL" id="CAB4601738.1"/>
    </source>
</evidence>
<reference evidence="7" key="1">
    <citation type="submission" date="2020-05" db="EMBL/GenBank/DDBJ databases">
        <authorList>
            <person name="Chiriac C."/>
            <person name="Salcher M."/>
            <person name="Ghai R."/>
            <person name="Kavagutti S V."/>
        </authorList>
    </citation>
    <scope>NUCLEOTIDE SEQUENCE</scope>
</reference>
<evidence type="ECO:0000313" key="14">
    <source>
        <dbReference type="EMBL" id="CAB4979675.1"/>
    </source>
</evidence>
<evidence type="ECO:0000313" key="15">
    <source>
        <dbReference type="EMBL" id="CAB5007794.1"/>
    </source>
</evidence>
<feature type="transmembrane region" description="Helical" evidence="6">
    <location>
        <begin position="248"/>
        <end position="265"/>
    </location>
</feature>
<evidence type="ECO:0000256" key="2">
    <source>
        <dbReference type="ARBA" id="ARBA00022679"/>
    </source>
</evidence>
<dbReference type="HAMAP" id="MF_01147">
    <property type="entry name" value="Lgt"/>
    <property type="match status" value="1"/>
</dbReference>
<evidence type="ECO:0000313" key="12">
    <source>
        <dbReference type="EMBL" id="CAB4840463.1"/>
    </source>
</evidence>
<keyword evidence="2" id="KW-0808">Transferase</keyword>
<evidence type="ECO:0000313" key="8">
    <source>
        <dbReference type="EMBL" id="CAB4674908.1"/>
    </source>
</evidence>
<dbReference type="PANTHER" id="PTHR30589">
    <property type="entry name" value="PROLIPOPROTEIN DIACYLGLYCERYL TRANSFERASE"/>
    <property type="match status" value="1"/>
</dbReference>
<feature type="transmembrane region" description="Helical" evidence="6">
    <location>
        <begin position="98"/>
        <end position="119"/>
    </location>
</feature>
<dbReference type="EMBL" id="CAEZXC010000030">
    <property type="protein sequence ID" value="CAB4674908.1"/>
    <property type="molecule type" value="Genomic_DNA"/>
</dbReference>
<evidence type="ECO:0000256" key="6">
    <source>
        <dbReference type="SAM" id="Phobius"/>
    </source>
</evidence>
<sequence length="279" mass="30740">MIKSIPTPTLSQVAIGPLIFHFYALCIIAGIALAIWLGDKRLISAGAKQGLQLKGVVSEVAVIAVPAGIIGGRLYHVITTPDQYFGSNGDLLAILKIWNGGLGIWGAIALGVLGALISYRRLRKEMELPSFAVFLDALAPGILFAQAIGRFGNWFNAELFGRPLDTWWGLEIPYKYRPRGYGLVETFHPTFLYEAIWSSVLAIVLIILGKRWASGATFAIYIAGYSLGRFFIEGLRIDAAQDIGGLRLNQWTSIAIIFLGLFLFYRLQRKPPILITEEK</sequence>
<dbReference type="PANTHER" id="PTHR30589:SF0">
    <property type="entry name" value="PHOSPHATIDYLGLYCEROL--PROLIPOPROTEIN DIACYLGLYCERYL TRANSFERASE"/>
    <property type="match status" value="1"/>
</dbReference>
<dbReference type="NCBIfam" id="TIGR00544">
    <property type="entry name" value="lgt"/>
    <property type="match status" value="1"/>
</dbReference>
<feature type="transmembrane region" description="Helical" evidence="6">
    <location>
        <begin position="191"/>
        <end position="208"/>
    </location>
</feature>
<evidence type="ECO:0000313" key="9">
    <source>
        <dbReference type="EMBL" id="CAB4731731.1"/>
    </source>
</evidence>
<keyword evidence="4 6" id="KW-1133">Transmembrane helix</keyword>
<evidence type="ECO:0000256" key="4">
    <source>
        <dbReference type="ARBA" id="ARBA00022989"/>
    </source>
</evidence>
<dbReference type="EMBL" id="CAFBOO010000002">
    <property type="protein sequence ID" value="CAB4979675.1"/>
    <property type="molecule type" value="Genomic_DNA"/>
</dbReference>
<dbReference type="AlphaFoldDB" id="A0A6J6GYW5"/>
<name>A0A6J6GYW5_9ZZZZ</name>
<feature type="transmembrane region" description="Helical" evidence="6">
    <location>
        <begin position="131"/>
        <end position="149"/>
    </location>
</feature>
<dbReference type="EMBL" id="CAFBQY010000001">
    <property type="protein sequence ID" value="CAB5069670.1"/>
    <property type="molecule type" value="Genomic_DNA"/>
</dbReference>
<evidence type="ECO:0000313" key="10">
    <source>
        <dbReference type="EMBL" id="CAB4753379.1"/>
    </source>
</evidence>
<dbReference type="EMBL" id="CAEZZH010000005">
    <property type="protein sequence ID" value="CAB4753379.1"/>
    <property type="molecule type" value="Genomic_DNA"/>
</dbReference>
<gene>
    <name evidence="7" type="ORF">UFOPK1824_00761</name>
    <name evidence="8" type="ORF">UFOPK2340_00687</name>
    <name evidence="9" type="ORF">UFOPK2772_00371</name>
    <name evidence="10" type="ORF">UFOPK2850_00551</name>
    <name evidence="11" type="ORF">UFOPK3027_00410</name>
    <name evidence="12" type="ORF">UFOPK3256_00371</name>
    <name evidence="13" type="ORF">UFOPK3827_00094</name>
    <name evidence="14" type="ORF">UFOPK3982_00333</name>
    <name evidence="15" type="ORF">UFOPK4120_00058</name>
    <name evidence="16" type="ORF">UFOPK4404_00094</name>
</gene>
<dbReference type="GO" id="GO:0008961">
    <property type="term" value="F:phosphatidylglycerol-prolipoprotein diacylglyceryl transferase activity"/>
    <property type="evidence" value="ECO:0007669"/>
    <property type="project" value="InterPro"/>
</dbReference>
<dbReference type="EMBL" id="CAFAZW010000004">
    <property type="protein sequence ID" value="CAB4840463.1"/>
    <property type="molecule type" value="Genomic_DNA"/>
</dbReference>
<evidence type="ECO:0000313" key="16">
    <source>
        <dbReference type="EMBL" id="CAB5069670.1"/>
    </source>
</evidence>
<evidence type="ECO:0000313" key="13">
    <source>
        <dbReference type="EMBL" id="CAB4943732.1"/>
    </source>
</evidence>
<protein>
    <submittedName>
        <fullName evidence="7">Unannotated protein</fullName>
    </submittedName>
</protein>
<dbReference type="InterPro" id="IPR001640">
    <property type="entry name" value="Lgt"/>
</dbReference>
<keyword evidence="5 6" id="KW-0472">Membrane</keyword>
<proteinExistence type="inferred from homology"/>
<dbReference type="EMBL" id="CAFBNM010000001">
    <property type="protein sequence ID" value="CAB4943732.1"/>
    <property type="molecule type" value="Genomic_DNA"/>
</dbReference>
<dbReference type="GO" id="GO:0005886">
    <property type="term" value="C:plasma membrane"/>
    <property type="evidence" value="ECO:0007669"/>
    <property type="project" value="InterPro"/>
</dbReference>
<dbReference type="Pfam" id="PF01790">
    <property type="entry name" value="LGT"/>
    <property type="match status" value="1"/>
</dbReference>
<dbReference type="EMBL" id="CAEZYT010000012">
    <property type="protein sequence ID" value="CAB4731731.1"/>
    <property type="molecule type" value="Genomic_DNA"/>
</dbReference>
<dbReference type="EMBL" id="CAFAAN010000003">
    <property type="protein sequence ID" value="CAB4797560.1"/>
    <property type="molecule type" value="Genomic_DNA"/>
</dbReference>
<dbReference type="EMBL" id="CAEZUM010000045">
    <property type="protein sequence ID" value="CAB4601738.1"/>
    <property type="molecule type" value="Genomic_DNA"/>
</dbReference>
<keyword evidence="1" id="KW-1003">Cell membrane</keyword>
<evidence type="ECO:0000256" key="3">
    <source>
        <dbReference type="ARBA" id="ARBA00022692"/>
    </source>
</evidence>
<evidence type="ECO:0000256" key="1">
    <source>
        <dbReference type="ARBA" id="ARBA00022475"/>
    </source>
</evidence>
<dbReference type="PROSITE" id="PS01311">
    <property type="entry name" value="LGT"/>
    <property type="match status" value="1"/>
</dbReference>
<evidence type="ECO:0000256" key="5">
    <source>
        <dbReference type="ARBA" id="ARBA00023136"/>
    </source>
</evidence>
<feature type="transmembrane region" description="Helical" evidence="6">
    <location>
        <begin position="215"/>
        <end position="232"/>
    </location>
</feature>
<accession>A0A6J6GYW5</accession>